<dbReference type="Pfam" id="PF07690">
    <property type="entry name" value="MFS_1"/>
    <property type="match status" value="1"/>
</dbReference>
<evidence type="ECO:0000259" key="5">
    <source>
        <dbReference type="PROSITE" id="PS50850"/>
    </source>
</evidence>
<evidence type="ECO:0000256" key="4">
    <source>
        <dbReference type="SAM" id="Phobius"/>
    </source>
</evidence>
<feature type="transmembrane region" description="Helical" evidence="4">
    <location>
        <begin position="391"/>
        <end position="410"/>
    </location>
</feature>
<name>A0ABT4DKX5_FUSSI</name>
<dbReference type="PANTHER" id="PTHR11360:SF284">
    <property type="entry name" value="EG:103B4.3 PROTEIN-RELATED"/>
    <property type="match status" value="1"/>
</dbReference>
<comment type="caution">
    <text evidence="6">The sequence shown here is derived from an EMBL/GenBank/DDBJ whole genome shotgun (WGS) entry which is preliminary data.</text>
</comment>
<dbReference type="InterPro" id="IPR050327">
    <property type="entry name" value="Proton-linked_MCT"/>
</dbReference>
<feature type="domain" description="Major facilitator superfamily (MFS) profile" evidence="5">
    <location>
        <begin position="17"/>
        <end position="415"/>
    </location>
</feature>
<evidence type="ECO:0000313" key="6">
    <source>
        <dbReference type="EMBL" id="MCY7009270.1"/>
    </source>
</evidence>
<organism evidence="6 7">
    <name type="scientific">Fusobacterium simiae</name>
    <dbReference type="NCBI Taxonomy" id="855"/>
    <lineage>
        <taxon>Bacteria</taxon>
        <taxon>Fusobacteriati</taxon>
        <taxon>Fusobacteriota</taxon>
        <taxon>Fusobacteriia</taxon>
        <taxon>Fusobacteriales</taxon>
        <taxon>Fusobacteriaceae</taxon>
        <taxon>Fusobacterium</taxon>
    </lineage>
</organism>
<feature type="transmembrane region" description="Helical" evidence="4">
    <location>
        <begin position="175"/>
        <end position="193"/>
    </location>
</feature>
<proteinExistence type="predicted"/>
<dbReference type="InterPro" id="IPR011701">
    <property type="entry name" value="MFS"/>
</dbReference>
<keyword evidence="7" id="KW-1185">Reference proteome</keyword>
<dbReference type="Gene3D" id="1.20.1250.20">
    <property type="entry name" value="MFS general substrate transporter like domains"/>
    <property type="match status" value="2"/>
</dbReference>
<keyword evidence="1 4" id="KW-0812">Transmembrane</keyword>
<keyword evidence="3 4" id="KW-0472">Membrane</keyword>
<dbReference type="PANTHER" id="PTHR11360">
    <property type="entry name" value="MONOCARBOXYLATE TRANSPORTER"/>
    <property type="match status" value="1"/>
</dbReference>
<feature type="transmembrane region" description="Helical" evidence="4">
    <location>
        <begin position="238"/>
        <end position="261"/>
    </location>
</feature>
<accession>A0ABT4DKX5</accession>
<dbReference type="InterPro" id="IPR036259">
    <property type="entry name" value="MFS_trans_sf"/>
</dbReference>
<dbReference type="InterPro" id="IPR020846">
    <property type="entry name" value="MFS_dom"/>
</dbReference>
<feature type="transmembrane region" description="Helical" evidence="4">
    <location>
        <begin position="12"/>
        <end position="32"/>
    </location>
</feature>
<dbReference type="EMBL" id="JAOXXL010000068">
    <property type="protein sequence ID" value="MCY7009270.1"/>
    <property type="molecule type" value="Genomic_DNA"/>
</dbReference>
<feature type="transmembrane region" description="Helical" evidence="4">
    <location>
        <begin position="273"/>
        <end position="294"/>
    </location>
</feature>
<feature type="transmembrane region" description="Helical" evidence="4">
    <location>
        <begin position="80"/>
        <end position="100"/>
    </location>
</feature>
<sequence>MGNDNRSSVTNFGKGWEVIFYCMGIFWFYVGMVNDGSNITAPAVAKKLGEQAGTVLNMNSIAGIVGVLLFIIIGQINRKIGARICSAICTIIAGISYIIIGNSSSLAMYTFAMICIVGSIMSAGYISGGTLVAQWFPKKKGVVMGYTTMGHNLASALYVPFIAFLVGKFGIEKGVVLPSVIAMILGILGFIFIRNTPQEKGLNPDNVSDEVYKNEYFTSEIDHDGGWTTMKLLKTKELWLAAITTGCFQICSVGVMSQLVVRNMSLGFTQVQAISIMTVVACIGVFGSFLIGVFDDKWGTKKTMIYFGLWYMLALIANVTETKLGIYLSIFMIGMAIGGSANFTTSLPASIFGRHGFDKVNSVIFPIQGLITALCFAVNGFVLNLTGNLRYAYMIFAGVALFVIILMFFVDEHRFNRDWHVTHKD</sequence>
<gene>
    <name evidence="6" type="ORF">OCK72_11620</name>
</gene>
<keyword evidence="2 4" id="KW-1133">Transmembrane helix</keyword>
<dbReference type="RefSeq" id="WP_265152940.1">
    <property type="nucleotide sequence ID" value="NZ_JAOXXL010000068.1"/>
</dbReference>
<dbReference type="Proteomes" id="UP001062738">
    <property type="component" value="Unassembled WGS sequence"/>
</dbReference>
<evidence type="ECO:0000313" key="7">
    <source>
        <dbReference type="Proteomes" id="UP001062738"/>
    </source>
</evidence>
<evidence type="ECO:0000256" key="2">
    <source>
        <dbReference type="ARBA" id="ARBA00022989"/>
    </source>
</evidence>
<feature type="transmembrane region" description="Helical" evidence="4">
    <location>
        <begin position="149"/>
        <end position="169"/>
    </location>
</feature>
<feature type="transmembrane region" description="Helical" evidence="4">
    <location>
        <begin position="326"/>
        <end position="351"/>
    </location>
</feature>
<protein>
    <submittedName>
        <fullName evidence="6">MFS transporter</fullName>
    </submittedName>
</protein>
<dbReference type="SUPFAM" id="SSF103473">
    <property type="entry name" value="MFS general substrate transporter"/>
    <property type="match status" value="1"/>
</dbReference>
<reference evidence="6" key="1">
    <citation type="submission" date="2022-09" db="EMBL/GenBank/DDBJ databases">
        <authorList>
            <person name="Zoaiter M."/>
        </authorList>
    </citation>
    <scope>NUCLEOTIDE SEQUENCE</scope>
    <source>
        <strain evidence="6">DSM 19848</strain>
    </source>
</reference>
<feature type="transmembrane region" description="Helical" evidence="4">
    <location>
        <begin position="106"/>
        <end position="128"/>
    </location>
</feature>
<dbReference type="PROSITE" id="PS50850">
    <property type="entry name" value="MFS"/>
    <property type="match status" value="1"/>
</dbReference>
<feature type="transmembrane region" description="Helical" evidence="4">
    <location>
        <begin position="52"/>
        <end position="73"/>
    </location>
</feature>
<feature type="transmembrane region" description="Helical" evidence="4">
    <location>
        <begin position="303"/>
        <end position="320"/>
    </location>
</feature>
<evidence type="ECO:0000256" key="3">
    <source>
        <dbReference type="ARBA" id="ARBA00023136"/>
    </source>
</evidence>
<evidence type="ECO:0000256" key="1">
    <source>
        <dbReference type="ARBA" id="ARBA00022692"/>
    </source>
</evidence>
<feature type="transmembrane region" description="Helical" evidence="4">
    <location>
        <begin position="363"/>
        <end position="385"/>
    </location>
</feature>